<dbReference type="PANTHER" id="PTHR44858:SF1">
    <property type="entry name" value="UDP-N-ACETYLGLUCOSAMINE--PEPTIDE N-ACETYLGLUCOSAMINYLTRANSFERASE SPINDLY-RELATED"/>
    <property type="match status" value="1"/>
</dbReference>
<evidence type="ECO:0000256" key="5">
    <source>
        <dbReference type="SAM" id="SignalP"/>
    </source>
</evidence>
<feature type="compositionally biased region" description="Polar residues" evidence="4">
    <location>
        <begin position="60"/>
        <end position="74"/>
    </location>
</feature>
<dbReference type="InterPro" id="IPR019734">
    <property type="entry name" value="TPR_rpt"/>
</dbReference>
<keyword evidence="7" id="KW-1185">Reference proteome</keyword>
<dbReference type="SUPFAM" id="SSF48452">
    <property type="entry name" value="TPR-like"/>
    <property type="match status" value="2"/>
</dbReference>
<dbReference type="PROSITE" id="PS50005">
    <property type="entry name" value="TPR"/>
    <property type="match status" value="1"/>
</dbReference>
<keyword evidence="1" id="KW-0677">Repeat</keyword>
<evidence type="ECO:0000256" key="1">
    <source>
        <dbReference type="ARBA" id="ARBA00022737"/>
    </source>
</evidence>
<evidence type="ECO:0008006" key="8">
    <source>
        <dbReference type="Google" id="ProtNLM"/>
    </source>
</evidence>
<evidence type="ECO:0000313" key="6">
    <source>
        <dbReference type="EMBL" id="GGL99862.1"/>
    </source>
</evidence>
<accession>A0ABQ2GL65</accession>
<dbReference type="SMART" id="SM00028">
    <property type="entry name" value="TPR"/>
    <property type="match status" value="7"/>
</dbReference>
<feature type="signal peptide" evidence="5">
    <location>
        <begin position="1"/>
        <end position="21"/>
    </location>
</feature>
<dbReference type="Pfam" id="PF13432">
    <property type="entry name" value="TPR_16"/>
    <property type="match status" value="4"/>
</dbReference>
<dbReference type="PANTHER" id="PTHR44858">
    <property type="entry name" value="TETRATRICOPEPTIDE REPEAT PROTEIN 6"/>
    <property type="match status" value="1"/>
</dbReference>
<keyword evidence="5" id="KW-0732">Signal</keyword>
<evidence type="ECO:0000313" key="7">
    <source>
        <dbReference type="Proteomes" id="UP000661918"/>
    </source>
</evidence>
<organism evidence="6 7">
    <name type="scientific">Deinococcus aerophilus</name>
    <dbReference type="NCBI Taxonomy" id="522488"/>
    <lineage>
        <taxon>Bacteria</taxon>
        <taxon>Thermotogati</taxon>
        <taxon>Deinococcota</taxon>
        <taxon>Deinococci</taxon>
        <taxon>Deinococcales</taxon>
        <taxon>Deinococcaceae</taxon>
        <taxon>Deinococcus</taxon>
    </lineage>
</organism>
<evidence type="ECO:0000256" key="4">
    <source>
        <dbReference type="SAM" id="MobiDB-lite"/>
    </source>
</evidence>
<keyword evidence="2 3" id="KW-0802">TPR repeat</keyword>
<feature type="compositionally biased region" description="Polar residues" evidence="4">
    <location>
        <begin position="540"/>
        <end position="549"/>
    </location>
</feature>
<comment type="caution">
    <text evidence="6">The sequence shown here is derived from an EMBL/GenBank/DDBJ whole genome shotgun (WGS) entry which is preliminary data.</text>
</comment>
<reference evidence="7" key="1">
    <citation type="journal article" date="2019" name="Int. J. Syst. Evol. Microbiol.">
        <title>The Global Catalogue of Microorganisms (GCM) 10K type strain sequencing project: providing services to taxonomists for standard genome sequencing and annotation.</title>
        <authorList>
            <consortium name="The Broad Institute Genomics Platform"/>
            <consortium name="The Broad Institute Genome Sequencing Center for Infectious Disease"/>
            <person name="Wu L."/>
            <person name="Ma J."/>
        </authorList>
    </citation>
    <scope>NUCLEOTIDE SEQUENCE [LARGE SCALE GENOMIC DNA]</scope>
    <source>
        <strain evidence="7">JCM 15443</strain>
    </source>
</reference>
<evidence type="ECO:0000256" key="3">
    <source>
        <dbReference type="PROSITE-ProRule" id="PRU00339"/>
    </source>
</evidence>
<dbReference type="RefSeq" id="WP_308424809.1">
    <property type="nucleotide sequence ID" value="NZ_BMOM01000003.1"/>
</dbReference>
<feature type="repeat" description="TPR" evidence="3">
    <location>
        <begin position="347"/>
        <end position="380"/>
    </location>
</feature>
<dbReference type="Proteomes" id="UP000661918">
    <property type="component" value="Unassembled WGS sequence"/>
</dbReference>
<feature type="chain" id="PRO_5045984534" description="Tfp pilus assembly protein PilF" evidence="5">
    <location>
        <begin position="22"/>
        <end position="558"/>
    </location>
</feature>
<feature type="region of interest" description="Disordered" evidence="4">
    <location>
        <begin position="533"/>
        <end position="558"/>
    </location>
</feature>
<feature type="region of interest" description="Disordered" evidence="4">
    <location>
        <begin position="46"/>
        <end position="93"/>
    </location>
</feature>
<dbReference type="InterPro" id="IPR011990">
    <property type="entry name" value="TPR-like_helical_dom_sf"/>
</dbReference>
<dbReference type="EMBL" id="BMOM01000003">
    <property type="protein sequence ID" value="GGL99862.1"/>
    <property type="molecule type" value="Genomic_DNA"/>
</dbReference>
<protein>
    <recommendedName>
        <fullName evidence="8">Tfp pilus assembly protein PilF</fullName>
    </recommendedName>
</protein>
<proteinExistence type="predicted"/>
<evidence type="ECO:0000256" key="2">
    <source>
        <dbReference type="ARBA" id="ARBA00022803"/>
    </source>
</evidence>
<dbReference type="InterPro" id="IPR050498">
    <property type="entry name" value="Ycf3"/>
</dbReference>
<name>A0ABQ2GL65_9DEIO</name>
<sequence length="558" mass="59168">MKHYKRSLLIGLMGLASGSSAQTMMETVTSVGIQNTLQSAAMPSLKVPALPPRPTPEQAAGQSAQTPAAPTSGSVATPVPTPAPATPTPRMPVTPLTAEQQERLGQARSAFQAGQYVPARDAFEALVAQNYTNPEPHFGLALALFALNNDKGAAFELGQFMTLAPDRYEGPYNLGVLAGRRGDHEQALQLYTQAAGLMAGQASAAEQRQVLEALAAEQTRKQDYAALSTTLAAVAALAPNDLEVTYRLAQARTLAGQGTLALPGVYALLQRDGSRLDAALLLADIYVAQDLPDRAARELDAAVLRAGNGTARSALLLRKAEILAAGGDTRAALSAAEDAAREDQRNAAAFAHIGEWRAARNDRAGALSAYISAVKLDPKNAGYRTDLAAVRLNLGRYAEAANDTLLTLKLRPDETILTRALFIQGVAAYRQGQYARAVTALKSSQTRRPDAETALWLGLSAYARQDYPAAADALTESVRLSPTPTARLNLASALLASARYPEAEAVLRGLVTEDPKAAEAWYMLGLAQRSQRHEEDARQSLKTAANLGSSKAREALKQ</sequence>
<dbReference type="Gene3D" id="1.25.40.10">
    <property type="entry name" value="Tetratricopeptide repeat domain"/>
    <property type="match status" value="4"/>
</dbReference>
<feature type="compositionally biased region" description="Pro residues" evidence="4">
    <location>
        <begin position="79"/>
        <end position="92"/>
    </location>
</feature>
<gene>
    <name evidence="6" type="ORF">GCM10010841_05580</name>
</gene>